<dbReference type="InterPro" id="IPR005000">
    <property type="entry name" value="Aldolase/citrate-lyase_domain"/>
</dbReference>
<evidence type="ECO:0000313" key="7">
    <source>
        <dbReference type="EMBL" id="ADO82085.1"/>
    </source>
</evidence>
<organism evidence="7 8">
    <name type="scientific">Ilyobacter polytropus (strain ATCC 51220 / DSM 2926 / LMG 16218 / CuHBu1)</name>
    <dbReference type="NCBI Taxonomy" id="572544"/>
    <lineage>
        <taxon>Bacteria</taxon>
        <taxon>Fusobacteriati</taxon>
        <taxon>Fusobacteriota</taxon>
        <taxon>Fusobacteriia</taxon>
        <taxon>Fusobacteriales</taxon>
        <taxon>Fusobacteriaceae</taxon>
        <taxon>Ilyobacter</taxon>
    </lineage>
</organism>
<dbReference type="SUPFAM" id="SSF51621">
    <property type="entry name" value="Phosphoenolpyruvate/pyruvate domain"/>
    <property type="match status" value="1"/>
</dbReference>
<dbReference type="KEGG" id="ipo:Ilyop_0296"/>
<comment type="cofactor">
    <cofactor evidence="1">
        <name>Mg(2+)</name>
        <dbReference type="ChEBI" id="CHEBI:18420"/>
    </cofactor>
</comment>
<accession>E3HAT4</accession>
<dbReference type="HOGENOM" id="CLU_044864_0_0_0"/>
<reference evidence="7 8" key="1">
    <citation type="journal article" date="2010" name="Stand. Genomic Sci.">
        <title>Complete genome sequence of Ilyobacter polytropus type strain (CuHbu1).</title>
        <authorList>
            <person name="Sikorski J."/>
            <person name="Chertkov O."/>
            <person name="Lapidus A."/>
            <person name="Nolan M."/>
            <person name="Lucas S."/>
            <person name="Del Rio T.G."/>
            <person name="Tice H."/>
            <person name="Cheng J.F."/>
            <person name="Tapia R."/>
            <person name="Han C."/>
            <person name="Goodwin L."/>
            <person name="Pitluck S."/>
            <person name="Liolios K."/>
            <person name="Ivanova N."/>
            <person name="Mavromatis K."/>
            <person name="Mikhailova N."/>
            <person name="Pati A."/>
            <person name="Chen A."/>
            <person name="Palaniappan K."/>
            <person name="Land M."/>
            <person name="Hauser L."/>
            <person name="Chang Y.J."/>
            <person name="Jeffries C.D."/>
            <person name="Brambilla E."/>
            <person name="Yasawong M."/>
            <person name="Rohde M."/>
            <person name="Pukall R."/>
            <person name="Spring S."/>
            <person name="Goker M."/>
            <person name="Woyke T."/>
            <person name="Bristow J."/>
            <person name="Eisen J.A."/>
            <person name="Markowitz V."/>
            <person name="Hugenholtz P."/>
            <person name="Kyrpides N.C."/>
            <person name="Klenk H.P."/>
        </authorList>
    </citation>
    <scope>NUCLEOTIDE SEQUENCE [LARGE SCALE GENOMIC DNA]</scope>
    <source>
        <strain evidence="8">ATCC 51220 / DSM 2926 / LMG 16218 / CuHBu1</strain>
    </source>
</reference>
<keyword evidence="7" id="KW-0456">Lyase</keyword>
<dbReference type="PANTHER" id="PTHR32308">
    <property type="entry name" value="LYASE BETA SUBUNIT, PUTATIVE (AFU_ORTHOLOGUE AFUA_4G13030)-RELATED"/>
    <property type="match status" value="1"/>
</dbReference>
<evidence type="ECO:0000256" key="5">
    <source>
        <dbReference type="PIRSR" id="PIRSR015582-2"/>
    </source>
</evidence>
<evidence type="ECO:0000256" key="1">
    <source>
        <dbReference type="ARBA" id="ARBA00001946"/>
    </source>
</evidence>
<feature type="binding site" evidence="4">
    <location>
        <position position="136"/>
    </location>
    <ligand>
        <name>substrate</name>
    </ligand>
</feature>
<dbReference type="STRING" id="572544.Ilyop_0296"/>
<evidence type="ECO:0000259" key="6">
    <source>
        <dbReference type="Pfam" id="PF03328"/>
    </source>
</evidence>
<proteinExistence type="predicted"/>
<dbReference type="InterPro" id="IPR015813">
    <property type="entry name" value="Pyrv/PenolPyrv_kinase-like_dom"/>
</dbReference>
<name>E3HAT4_ILYPC</name>
<keyword evidence="8" id="KW-1185">Reference proteome</keyword>
<dbReference type="PANTHER" id="PTHR32308:SF10">
    <property type="entry name" value="CITRATE LYASE SUBUNIT BETA"/>
    <property type="match status" value="1"/>
</dbReference>
<dbReference type="PIRSF" id="PIRSF015582">
    <property type="entry name" value="Cit_lyase_B"/>
    <property type="match status" value="1"/>
</dbReference>
<protein>
    <submittedName>
        <fullName evidence="7">Citrate (Pro-3S)-lyase</fullName>
        <ecNumber evidence="7">4.1.3.6</ecNumber>
    </submittedName>
</protein>
<evidence type="ECO:0000256" key="4">
    <source>
        <dbReference type="PIRSR" id="PIRSR015582-1"/>
    </source>
</evidence>
<dbReference type="AlphaFoldDB" id="E3HAT4"/>
<evidence type="ECO:0000256" key="3">
    <source>
        <dbReference type="ARBA" id="ARBA00022842"/>
    </source>
</evidence>
<dbReference type="Gene3D" id="3.20.20.60">
    <property type="entry name" value="Phosphoenolpyruvate-binding domains"/>
    <property type="match status" value="1"/>
</dbReference>
<dbReference type="GO" id="GO:0006107">
    <property type="term" value="P:oxaloacetate metabolic process"/>
    <property type="evidence" value="ECO:0007669"/>
    <property type="project" value="TreeGrafter"/>
</dbReference>
<sequence>MKKLRRTMLFAPASNPKLLFNTAIYKPDCILFDLEDAVRYDEKDAARDLLVEAFKSIDYGQCEVFVRTNPLRKPTGEKAPFGELDIRALVPAGMRRMRLPMCEKPEHIEELSALLDEVEKEHGIEPGSVKVQASLETPIGVMNALAIAQSSDRITSISFGAEDFTRTLGTDRTKAATELFYARSQVVMAAAVAGVDAIDTVWADVSDTEGFIKEVESAKNLGFSGKSCIHPSQVKEVHNIFTPSMAEVEKSVEILKAAADANIQDGGVITVKGKMVDIPVIAKAERIVSLAKGAGLIK</sequence>
<keyword evidence="3 5" id="KW-0460">Magnesium</keyword>
<dbReference type="RefSeq" id="WP_013386756.1">
    <property type="nucleotide sequence ID" value="NC_014632.1"/>
</dbReference>
<dbReference type="EMBL" id="CP002281">
    <property type="protein sequence ID" value="ADO82085.1"/>
    <property type="molecule type" value="Genomic_DNA"/>
</dbReference>
<gene>
    <name evidence="7" type="ordered locus">Ilyop_0296</name>
</gene>
<feature type="binding site" evidence="4">
    <location>
        <position position="67"/>
    </location>
    <ligand>
        <name>substrate</name>
    </ligand>
</feature>
<dbReference type="GO" id="GO:0000287">
    <property type="term" value="F:magnesium ion binding"/>
    <property type="evidence" value="ECO:0007669"/>
    <property type="project" value="TreeGrafter"/>
</dbReference>
<evidence type="ECO:0000313" key="8">
    <source>
        <dbReference type="Proteomes" id="UP000006875"/>
    </source>
</evidence>
<dbReference type="eggNOG" id="COG2301">
    <property type="taxonomic scope" value="Bacteria"/>
</dbReference>
<evidence type="ECO:0000256" key="2">
    <source>
        <dbReference type="ARBA" id="ARBA00022723"/>
    </source>
</evidence>
<dbReference type="InterPro" id="IPR011206">
    <property type="entry name" value="Citrate_lyase_beta/mcl1/mcl2"/>
</dbReference>
<feature type="binding site" evidence="5">
    <location>
        <position position="163"/>
    </location>
    <ligand>
        <name>Mg(2+)</name>
        <dbReference type="ChEBI" id="CHEBI:18420"/>
    </ligand>
</feature>
<dbReference type="Pfam" id="PF03328">
    <property type="entry name" value="HpcH_HpaI"/>
    <property type="match status" value="1"/>
</dbReference>
<feature type="binding site" evidence="5">
    <location>
        <position position="136"/>
    </location>
    <ligand>
        <name>Mg(2+)</name>
        <dbReference type="ChEBI" id="CHEBI:18420"/>
    </ligand>
</feature>
<feature type="domain" description="HpcH/HpaI aldolase/citrate lyase" evidence="6">
    <location>
        <begin position="6"/>
        <end position="231"/>
    </location>
</feature>
<dbReference type="EC" id="4.1.3.6" evidence="7"/>
<dbReference type="InterPro" id="IPR040442">
    <property type="entry name" value="Pyrv_kinase-like_dom_sf"/>
</dbReference>
<dbReference type="GO" id="GO:0008815">
    <property type="term" value="F:citrate (pro-3S)-lyase activity"/>
    <property type="evidence" value="ECO:0007669"/>
    <property type="project" value="UniProtKB-EC"/>
</dbReference>
<dbReference type="Proteomes" id="UP000006875">
    <property type="component" value="Chromosome"/>
</dbReference>
<keyword evidence="2 5" id="KW-0479">Metal-binding</keyword>